<accession>E3MWJ1</accession>
<dbReference type="CTD" id="9805412"/>
<protein>
    <recommendedName>
        <fullName evidence="5">18 kDa Sin3-associated polypeptide</fullName>
    </recommendedName>
</protein>
<dbReference type="FunFam" id="3.10.20.550:FF:000001">
    <property type="entry name" value="Histone deacetylase complex subunit SAP18"/>
    <property type="match status" value="1"/>
</dbReference>
<evidence type="ECO:0000256" key="2">
    <source>
        <dbReference type="ARBA" id="ARBA00022491"/>
    </source>
</evidence>
<dbReference type="Gene3D" id="3.10.20.550">
    <property type="entry name" value="ASAP complex, SAP18 subunit"/>
    <property type="match status" value="1"/>
</dbReference>
<sequence>MRNNPNIKFLIVFVFLISSLQIEPPIFILNFLIFRKMSNGQLVSQVVAGQDKPVDREKVCPMLLRVFCGNNRHNPIGEFNNRNGGSVPPNELLMHTWMDCSLRELTNLIKEINPDARRKGITFDFAVVQPDRNSPRYILREIGNTMNGQRGIDDNKTLQQCKFEVGDFIDVAITMPGGGRRFGHRESGGDRFERRMGRSPVR</sequence>
<dbReference type="OMA" id="RIFCANA"/>
<keyword evidence="4" id="KW-0804">Transcription</keyword>
<evidence type="ECO:0000313" key="7">
    <source>
        <dbReference type="EMBL" id="EFP10617.1"/>
    </source>
</evidence>
<dbReference type="Proteomes" id="UP000008281">
    <property type="component" value="Unassembled WGS sequence"/>
</dbReference>
<comment type="similarity">
    <text evidence="1">Belongs to the SAP18 family.</text>
</comment>
<dbReference type="GO" id="GO:0003714">
    <property type="term" value="F:transcription corepressor activity"/>
    <property type="evidence" value="ECO:0007669"/>
    <property type="project" value="TreeGrafter"/>
</dbReference>
<name>E3MWJ1_CAERE</name>
<evidence type="ECO:0000256" key="1">
    <source>
        <dbReference type="ARBA" id="ARBA00009143"/>
    </source>
</evidence>
<organism evidence="8">
    <name type="scientific">Caenorhabditis remanei</name>
    <name type="common">Caenorhabditis vulgaris</name>
    <dbReference type="NCBI Taxonomy" id="31234"/>
    <lineage>
        <taxon>Eukaryota</taxon>
        <taxon>Metazoa</taxon>
        <taxon>Ecdysozoa</taxon>
        <taxon>Nematoda</taxon>
        <taxon>Chromadorea</taxon>
        <taxon>Rhabditida</taxon>
        <taxon>Rhabditina</taxon>
        <taxon>Rhabditomorpha</taxon>
        <taxon>Rhabditoidea</taxon>
        <taxon>Rhabditidae</taxon>
        <taxon>Peloderinae</taxon>
        <taxon>Caenorhabditis</taxon>
    </lineage>
</organism>
<gene>
    <name evidence="7" type="ORF">CRE_01159</name>
</gene>
<evidence type="ECO:0000256" key="3">
    <source>
        <dbReference type="ARBA" id="ARBA00023015"/>
    </source>
</evidence>
<dbReference type="PANTHER" id="PTHR13082">
    <property type="entry name" value="SAP18"/>
    <property type="match status" value="1"/>
</dbReference>
<dbReference type="KEGG" id="crq:GCK72_008938"/>
<evidence type="ECO:0000256" key="4">
    <source>
        <dbReference type="ARBA" id="ARBA00023163"/>
    </source>
</evidence>
<evidence type="ECO:0000313" key="8">
    <source>
        <dbReference type="Proteomes" id="UP000008281"/>
    </source>
</evidence>
<dbReference type="GeneID" id="9805412"/>
<dbReference type="InterPro" id="IPR042534">
    <property type="entry name" value="SAP18_sf"/>
</dbReference>
<feature type="region of interest" description="Disordered" evidence="6">
    <location>
        <begin position="179"/>
        <end position="202"/>
    </location>
</feature>
<dbReference type="EMBL" id="DS268487">
    <property type="protein sequence ID" value="EFP10617.1"/>
    <property type="molecule type" value="Genomic_DNA"/>
</dbReference>
<keyword evidence="8" id="KW-1185">Reference proteome</keyword>
<dbReference type="OrthoDB" id="440566at2759"/>
<proteinExistence type="inferred from homology"/>
<dbReference type="HOGENOM" id="CLU_108681_0_1_1"/>
<dbReference type="PANTHER" id="PTHR13082:SF0">
    <property type="entry name" value="HISTONE DEACETYLASE COMPLEX SUBUNIT SAP18"/>
    <property type="match status" value="1"/>
</dbReference>
<dbReference type="STRING" id="31234.E3MWJ1"/>
<dbReference type="InterPro" id="IPR010516">
    <property type="entry name" value="SAP18"/>
</dbReference>
<dbReference type="InParanoid" id="E3MWJ1"/>
<keyword evidence="2" id="KW-0678">Repressor</keyword>
<dbReference type="Pfam" id="PF06487">
    <property type="entry name" value="SAP18"/>
    <property type="match status" value="1"/>
</dbReference>
<evidence type="ECO:0000256" key="6">
    <source>
        <dbReference type="SAM" id="MobiDB-lite"/>
    </source>
</evidence>
<dbReference type="FunCoup" id="E3MWJ1">
    <property type="interactions" value="3058"/>
</dbReference>
<feature type="compositionally biased region" description="Basic and acidic residues" evidence="6">
    <location>
        <begin position="184"/>
        <end position="196"/>
    </location>
</feature>
<evidence type="ECO:0000256" key="5">
    <source>
        <dbReference type="ARBA" id="ARBA00030511"/>
    </source>
</evidence>
<dbReference type="AlphaFoldDB" id="E3MWJ1"/>
<dbReference type="GO" id="GO:0005634">
    <property type="term" value="C:nucleus"/>
    <property type="evidence" value="ECO:0007669"/>
    <property type="project" value="TreeGrafter"/>
</dbReference>
<reference evidence="7" key="1">
    <citation type="submission" date="2007-07" db="EMBL/GenBank/DDBJ databases">
        <title>PCAP assembly of the Caenorhabditis remanei genome.</title>
        <authorList>
            <consortium name="The Caenorhabditis remanei Sequencing Consortium"/>
            <person name="Wilson R.K."/>
        </authorList>
    </citation>
    <scope>NUCLEOTIDE SEQUENCE [LARGE SCALE GENOMIC DNA]</scope>
    <source>
        <strain evidence="7">PB4641</strain>
    </source>
</reference>
<dbReference type="eggNOG" id="KOG3391">
    <property type="taxonomic scope" value="Eukaryota"/>
</dbReference>
<keyword evidence="3" id="KW-0805">Transcription regulation</keyword>